<dbReference type="FunFam" id="3.40.50.300:FF:000205">
    <property type="entry name" value="ABC transporter B family member 4"/>
    <property type="match status" value="1"/>
</dbReference>
<feature type="domain" description="ABC transporter" evidence="11">
    <location>
        <begin position="385"/>
        <end position="630"/>
    </location>
</feature>
<dbReference type="Gene3D" id="1.20.1560.10">
    <property type="entry name" value="ABC transporter type 1, transmembrane domain"/>
    <property type="match status" value="1"/>
</dbReference>
<dbReference type="PANTHER" id="PTHR43394:SF27">
    <property type="entry name" value="ATP-DEPENDENT TRANSLOCASE ABCB1-LIKE"/>
    <property type="match status" value="1"/>
</dbReference>
<dbReference type="InterPro" id="IPR011527">
    <property type="entry name" value="ABC1_TM_dom"/>
</dbReference>
<comment type="subcellular location">
    <subcellularLocation>
        <location evidence="1">Membrane</location>
        <topology evidence="1">Multi-pass membrane protein</topology>
    </subcellularLocation>
</comment>
<feature type="transmembrane region" description="Helical" evidence="10">
    <location>
        <begin position="183"/>
        <end position="203"/>
    </location>
</feature>
<dbReference type="SMART" id="SM00382">
    <property type="entry name" value="AAA"/>
    <property type="match status" value="2"/>
</dbReference>
<reference evidence="14" key="1">
    <citation type="submission" date="2016-02" db="EMBL/GenBank/DDBJ databases">
        <title>Comparative genomics of biotechnologically important yeasts.</title>
        <authorList>
            <consortium name="DOE Joint Genome Institute"/>
            <person name="Riley R."/>
            <person name="Haridas S."/>
            <person name="Wolfe K.H."/>
            <person name="Lopes M.R."/>
            <person name="Hittinger C.T."/>
            <person name="Goker M."/>
            <person name="Salamov A."/>
            <person name="Wisecaver J."/>
            <person name="Long T.M."/>
            <person name="Aerts A.L."/>
            <person name="Barry K."/>
            <person name="Choi C."/>
            <person name="Clum A."/>
            <person name="Coughlan A.Y."/>
            <person name="Deshpande S."/>
            <person name="Douglass A.P."/>
            <person name="Hanson S.J."/>
            <person name="Klenk H.-P."/>
            <person name="Labutti K."/>
            <person name="Lapidus A."/>
            <person name="Lindquist E."/>
            <person name="Lipzen A."/>
            <person name="Meier-Kolthoff J.P."/>
            <person name="Ohm R.A."/>
            <person name="Otillar R.P."/>
            <person name="Pangilinan J."/>
            <person name="Peng Y."/>
            <person name="Rokas A."/>
            <person name="Rosa C.A."/>
            <person name="Scheuner C."/>
            <person name="Sibirny A.A."/>
            <person name="Slot J.C."/>
            <person name="Stielow J.B."/>
            <person name="Sun H."/>
            <person name="Kurtzman C.P."/>
            <person name="Blackwell M."/>
            <person name="Jeffries T.W."/>
            <person name="Grigoriev I.V."/>
        </authorList>
    </citation>
    <scope>NUCLEOTIDE SEQUENCE [LARGE SCALE GENOMIC DNA]</scope>
    <source>
        <strain evidence="14">NRRL Y-17796</strain>
    </source>
</reference>
<feature type="transmembrane region" description="Helical" evidence="10">
    <location>
        <begin position="977"/>
        <end position="1001"/>
    </location>
</feature>
<dbReference type="Pfam" id="PF00005">
    <property type="entry name" value="ABC_tran"/>
    <property type="match status" value="2"/>
</dbReference>
<dbReference type="GO" id="GO:0016887">
    <property type="term" value="F:ATP hydrolysis activity"/>
    <property type="evidence" value="ECO:0007669"/>
    <property type="project" value="InterPro"/>
</dbReference>
<sequence length="1287" mass="141200">MKSGSKHNAELGDSNMHDDLLAYPEHERAILEDQVRLIEPTVTYMTLFRFAGPMEYLLYFVGFLCSIAMGASLPLMTLLFGNVTGEFSDFTLDPTAATDFQGTISDYSLYFVYLAIGTLVVSFASTFLTVYLGEILTNRIRVNYLKAVLRQNIAFFDSVGSGEITTRIITDTDLIQRAISEKVSVLVSSFAGLVSGVIIAIVVAWKIGLILTSCIFAILLAPGTLTVLMNKHMVISNAHYAAAGSSAEETISSIRNVNAFGLQQRLLSKYEVSIKAGEKAKIRAYIYVSLMVASFYFISYNTYALGFWQGSRYIASGEFDLSGITTAVLAILLSASLTGEAFTHARDMTLGVAAAKRIFATIGRQTYIDPESETGDIIPDLKGEIELKNVRFVYPSRPSVTVLKNMSLHVKPGQTVALVGMSGSGKSTIVGILERFYAPLAGEVLIDGHDIASLNVRWLRQQVALVSQEPVLFATTVFENIAYGLIGTEHESLPSEKKAELIHNAAKLANAYGFIMNLPEGFQTNVGERGFLMSGGQKQRIAIARAIVSNPKILLLDEATSALDTESEGIVQDALDKASESRTTIVIAHRLSTIKDADKIIVMKEGRIIESGTHNELIDMKGIYYTMVEAQSLHSRASDYSSSSTPKREETATSSDSEKAEILHAEEDQFKQIRGRHSSLSSSQMEELRSKNARTYDQSLFRIIIELFKMNKPESAWLVSGFVLAVITGAGYPVMSVFFAKVIMAFTSPSISYMRDQLNFWTGMIFMLSVVDLIGYTLMIFSMGVASEKLIKRLRFVSFKAILRQDISFFDRDDNSTGSLTSNLSKDGENAQGLGGSTLAHLLTSLVNLVAGCILGLVISWKLALVCIACVPVVLTAGFSRMWVLNKMQMRSEKVYTDSSQSACEATDSIRTVASLTRERQVLAEYEQRLDLQTRENIWPNVRSAVLYAFSYSMTLFVVALGFWWGGTLMYRGEISVFAFFVTFTAVVFGSQAAGSIFSFAPDMTKAGGAARNVLSLLRLEPSIDAETDEGIKIDDCRGDIDFVDVHFRYPTRPEVPVLRGLNLSVKRGQYSALVGTSGCGKSTVIGLVESYYRPQSGEILLDGIDLTKLNVKSYRSHLALVQQEPTLYSGSIRENILYGTEEDPENITDERLEEVCRMANIYDFIMSLPEGFETLCGSKGTLLSGGQKQRIAIARALIRDPKILLLDEATSALDSESEKVVQEALDSAAKGRTTIAVAHRLSTIKNADVIYVLNDGVVVESGTHDELIALKGRYAATVALQSLEES</sequence>
<dbReference type="PROSITE" id="PS00211">
    <property type="entry name" value="ABC_TRANSPORTER_1"/>
    <property type="match status" value="2"/>
</dbReference>
<evidence type="ECO:0000256" key="4">
    <source>
        <dbReference type="ARBA" id="ARBA00022692"/>
    </source>
</evidence>
<dbReference type="CDD" id="cd18577">
    <property type="entry name" value="ABC_6TM_Pgp_ABCB1_D1_like"/>
    <property type="match status" value="1"/>
</dbReference>
<dbReference type="PROSITE" id="PS50929">
    <property type="entry name" value="ABC_TM1F"/>
    <property type="match status" value="2"/>
</dbReference>
<protein>
    <submittedName>
        <fullName evidence="13">Uncharacterized protein</fullName>
    </submittedName>
</protein>
<feature type="compositionally biased region" description="Polar residues" evidence="9">
    <location>
        <begin position="636"/>
        <end position="645"/>
    </location>
</feature>
<evidence type="ECO:0000259" key="12">
    <source>
        <dbReference type="PROSITE" id="PS50929"/>
    </source>
</evidence>
<keyword evidence="6" id="KW-0067">ATP-binding</keyword>
<evidence type="ECO:0000256" key="5">
    <source>
        <dbReference type="ARBA" id="ARBA00022741"/>
    </source>
</evidence>
<comment type="similarity">
    <text evidence="2">Belongs to the ABC transporter superfamily. ABCB family. Multidrug resistance exporter (TC 3.A.1.201) subfamily.</text>
</comment>
<dbReference type="GO" id="GO:0005524">
    <property type="term" value="F:ATP binding"/>
    <property type="evidence" value="ECO:0007669"/>
    <property type="project" value="UniProtKB-KW"/>
</dbReference>
<dbReference type="CDD" id="cd03249">
    <property type="entry name" value="ABC_MTABC3_MDL1_MDL2"/>
    <property type="match status" value="2"/>
</dbReference>
<keyword evidence="3" id="KW-0813">Transport</keyword>
<dbReference type="InterPro" id="IPR039421">
    <property type="entry name" value="Type_1_exporter"/>
</dbReference>
<evidence type="ECO:0000313" key="14">
    <source>
        <dbReference type="Proteomes" id="UP000095023"/>
    </source>
</evidence>
<dbReference type="InterPro" id="IPR017871">
    <property type="entry name" value="ABC_transporter-like_CS"/>
</dbReference>
<evidence type="ECO:0000259" key="11">
    <source>
        <dbReference type="PROSITE" id="PS50893"/>
    </source>
</evidence>
<dbReference type="InterPro" id="IPR003593">
    <property type="entry name" value="AAA+_ATPase"/>
</dbReference>
<feature type="domain" description="ABC transmembrane type-1" evidence="12">
    <location>
        <begin position="721"/>
        <end position="1006"/>
    </location>
</feature>
<dbReference type="FunFam" id="1.20.1560.10:FF:000009">
    <property type="entry name" value="ABC transporter B family member 1"/>
    <property type="match status" value="1"/>
</dbReference>
<dbReference type="SUPFAM" id="SSF52540">
    <property type="entry name" value="P-loop containing nucleoside triphosphate hydrolases"/>
    <property type="match status" value="2"/>
</dbReference>
<dbReference type="GO" id="GO:0090374">
    <property type="term" value="P:oligopeptide export from mitochondrion"/>
    <property type="evidence" value="ECO:0007669"/>
    <property type="project" value="TreeGrafter"/>
</dbReference>
<feature type="transmembrane region" description="Helical" evidence="10">
    <location>
        <begin position="209"/>
        <end position="229"/>
    </location>
</feature>
<dbReference type="Gene3D" id="3.40.50.300">
    <property type="entry name" value="P-loop containing nucleotide triphosphate hydrolases"/>
    <property type="match status" value="2"/>
</dbReference>
<keyword evidence="7 10" id="KW-1133">Transmembrane helix</keyword>
<feature type="transmembrane region" description="Helical" evidence="10">
    <location>
        <begin position="284"/>
        <end position="303"/>
    </location>
</feature>
<feature type="transmembrane region" description="Helical" evidence="10">
    <location>
        <begin position="945"/>
        <end position="965"/>
    </location>
</feature>
<dbReference type="InterPro" id="IPR027417">
    <property type="entry name" value="P-loop_NTPase"/>
</dbReference>
<evidence type="ECO:0000256" key="7">
    <source>
        <dbReference type="ARBA" id="ARBA00022989"/>
    </source>
</evidence>
<dbReference type="EMBL" id="KV453842">
    <property type="protein sequence ID" value="ODV91348.1"/>
    <property type="molecule type" value="Genomic_DNA"/>
</dbReference>
<feature type="domain" description="ABC transporter" evidence="11">
    <location>
        <begin position="1041"/>
        <end position="1281"/>
    </location>
</feature>
<keyword evidence="5" id="KW-0547">Nucleotide-binding</keyword>
<keyword evidence="4 10" id="KW-0812">Transmembrane</keyword>
<accession>A0A1E4TI50</accession>
<organism evidence="13 14">
    <name type="scientific">Tortispora caseinolytica NRRL Y-17796</name>
    <dbReference type="NCBI Taxonomy" id="767744"/>
    <lineage>
        <taxon>Eukaryota</taxon>
        <taxon>Fungi</taxon>
        <taxon>Dikarya</taxon>
        <taxon>Ascomycota</taxon>
        <taxon>Saccharomycotina</taxon>
        <taxon>Trigonopsidomycetes</taxon>
        <taxon>Trigonopsidales</taxon>
        <taxon>Trigonopsidaceae</taxon>
        <taxon>Tortispora</taxon>
    </lineage>
</organism>
<proteinExistence type="inferred from homology"/>
<dbReference type="FunFam" id="3.40.50.300:FF:000916">
    <property type="entry name" value="ABC transporter B family member 9"/>
    <property type="match status" value="1"/>
</dbReference>
<dbReference type="Proteomes" id="UP000095023">
    <property type="component" value="Unassembled WGS sequence"/>
</dbReference>
<feature type="transmembrane region" description="Helical" evidence="10">
    <location>
        <begin position="863"/>
        <end position="884"/>
    </location>
</feature>
<evidence type="ECO:0000256" key="9">
    <source>
        <dbReference type="SAM" id="MobiDB-lite"/>
    </source>
</evidence>
<evidence type="ECO:0000256" key="2">
    <source>
        <dbReference type="ARBA" id="ARBA00007577"/>
    </source>
</evidence>
<evidence type="ECO:0000256" key="1">
    <source>
        <dbReference type="ARBA" id="ARBA00004141"/>
    </source>
</evidence>
<feature type="compositionally biased region" description="Basic and acidic residues" evidence="9">
    <location>
        <begin position="646"/>
        <end position="660"/>
    </location>
</feature>
<dbReference type="PROSITE" id="PS50893">
    <property type="entry name" value="ABC_TRANSPORTER_2"/>
    <property type="match status" value="2"/>
</dbReference>
<evidence type="ECO:0000313" key="13">
    <source>
        <dbReference type="EMBL" id="ODV91348.1"/>
    </source>
</evidence>
<dbReference type="GO" id="GO:0015421">
    <property type="term" value="F:ABC-type oligopeptide transporter activity"/>
    <property type="evidence" value="ECO:0007669"/>
    <property type="project" value="TreeGrafter"/>
</dbReference>
<keyword evidence="14" id="KW-1185">Reference proteome</keyword>
<dbReference type="InterPro" id="IPR003439">
    <property type="entry name" value="ABC_transporter-like_ATP-bd"/>
</dbReference>
<feature type="transmembrane region" description="Helical" evidence="10">
    <location>
        <begin position="56"/>
        <end position="80"/>
    </location>
</feature>
<evidence type="ECO:0000256" key="3">
    <source>
        <dbReference type="ARBA" id="ARBA00022448"/>
    </source>
</evidence>
<evidence type="ECO:0000256" key="10">
    <source>
        <dbReference type="SAM" id="Phobius"/>
    </source>
</evidence>
<feature type="transmembrane region" description="Helical" evidence="10">
    <location>
        <begin position="839"/>
        <end position="857"/>
    </location>
</feature>
<evidence type="ECO:0000256" key="6">
    <source>
        <dbReference type="ARBA" id="ARBA00022840"/>
    </source>
</evidence>
<dbReference type="OrthoDB" id="6500128at2759"/>
<dbReference type="CDD" id="cd18578">
    <property type="entry name" value="ABC_6TM_Pgp_ABCB1_D2_like"/>
    <property type="match status" value="1"/>
</dbReference>
<feature type="transmembrane region" description="Helical" evidence="10">
    <location>
        <begin position="716"/>
        <end position="740"/>
    </location>
</feature>
<feature type="transmembrane region" description="Helical" evidence="10">
    <location>
        <begin position="110"/>
        <end position="132"/>
    </location>
</feature>
<dbReference type="SUPFAM" id="SSF90123">
    <property type="entry name" value="ABC transporter transmembrane region"/>
    <property type="match status" value="2"/>
</dbReference>
<dbReference type="GO" id="GO:0005743">
    <property type="term" value="C:mitochondrial inner membrane"/>
    <property type="evidence" value="ECO:0007669"/>
    <property type="project" value="TreeGrafter"/>
</dbReference>
<gene>
    <name evidence="13" type="ORF">CANCADRAFT_3056</name>
</gene>
<dbReference type="Pfam" id="PF00664">
    <property type="entry name" value="ABC_membrane"/>
    <property type="match status" value="2"/>
</dbReference>
<feature type="transmembrane region" description="Helical" evidence="10">
    <location>
        <begin position="760"/>
        <end position="786"/>
    </location>
</feature>
<feature type="domain" description="ABC transmembrane type-1" evidence="12">
    <location>
        <begin position="60"/>
        <end position="350"/>
    </location>
</feature>
<dbReference type="InterPro" id="IPR036640">
    <property type="entry name" value="ABC1_TM_sf"/>
</dbReference>
<dbReference type="PANTHER" id="PTHR43394">
    <property type="entry name" value="ATP-DEPENDENT PERMEASE MDL1, MITOCHONDRIAL"/>
    <property type="match status" value="1"/>
</dbReference>
<evidence type="ECO:0000256" key="8">
    <source>
        <dbReference type="ARBA" id="ARBA00023136"/>
    </source>
</evidence>
<name>A0A1E4TI50_9ASCO</name>
<feature type="region of interest" description="Disordered" evidence="9">
    <location>
        <begin position="636"/>
        <end position="660"/>
    </location>
</feature>
<keyword evidence="8 10" id="KW-0472">Membrane</keyword>
<feature type="transmembrane region" description="Helical" evidence="10">
    <location>
        <begin position="323"/>
        <end position="342"/>
    </location>
</feature>